<comment type="cofactor">
    <cofactor evidence="13">
        <name>Mg(2+)</name>
        <dbReference type="ChEBI" id="CHEBI:18420"/>
    </cofactor>
    <cofactor evidence="13">
        <name>Mn(2+)</name>
        <dbReference type="ChEBI" id="CHEBI:29035"/>
    </cofactor>
    <text evidence="13">Binds 1 divalent metal cation per subunit; can use either Mg(2+) or Mn(2+).</text>
</comment>
<dbReference type="CTD" id="20210276"/>
<comment type="catalytic activity">
    <reaction evidence="10">
        <text>ITP + H2O = IMP + diphosphate + H(+)</text>
        <dbReference type="Rhea" id="RHEA:29399"/>
        <dbReference type="ChEBI" id="CHEBI:15377"/>
        <dbReference type="ChEBI" id="CHEBI:15378"/>
        <dbReference type="ChEBI" id="CHEBI:33019"/>
        <dbReference type="ChEBI" id="CHEBI:58053"/>
        <dbReference type="ChEBI" id="CHEBI:61402"/>
        <dbReference type="EC" id="3.6.1.66"/>
    </reaction>
    <physiologicalReaction direction="left-to-right" evidence="10">
        <dbReference type="Rhea" id="RHEA:29400"/>
    </physiologicalReaction>
</comment>
<evidence type="ECO:0000256" key="14">
    <source>
        <dbReference type="RuleBase" id="RU003781"/>
    </source>
</evidence>
<dbReference type="GO" id="GO:0036222">
    <property type="term" value="F:XTP diphosphatase activity"/>
    <property type="evidence" value="ECO:0007669"/>
    <property type="project" value="UniProtKB-UniRule"/>
</dbReference>
<dbReference type="Proteomes" id="UP000015101">
    <property type="component" value="Unassembled WGS sequence"/>
</dbReference>
<dbReference type="InterPro" id="IPR027502">
    <property type="entry name" value="ITPase"/>
</dbReference>
<proteinExistence type="inferred from homology"/>
<feature type="binding site" evidence="13">
    <location>
        <position position="43"/>
    </location>
    <ligand>
        <name>Mg(2+)</name>
        <dbReference type="ChEBI" id="CHEBI:18420"/>
    </ligand>
</feature>
<evidence type="ECO:0000256" key="7">
    <source>
        <dbReference type="ARBA" id="ARBA00022842"/>
    </source>
</evidence>
<evidence type="ECO:0000313" key="15">
    <source>
        <dbReference type="EMBL" id="ESO00752.1"/>
    </source>
</evidence>
<dbReference type="KEGG" id="hro:HELRODRAFT_185734"/>
<feature type="binding site" evidence="13">
    <location>
        <begin position="176"/>
        <end position="177"/>
    </location>
    <ligand>
        <name>ITP</name>
        <dbReference type="ChEBI" id="CHEBI:61402"/>
    </ligand>
</feature>
<dbReference type="GO" id="GO:0046872">
    <property type="term" value="F:metal ion binding"/>
    <property type="evidence" value="ECO:0007669"/>
    <property type="project" value="UniProtKB-KW"/>
</dbReference>
<dbReference type="FunCoup" id="T1FN78">
    <property type="interactions" value="1337"/>
</dbReference>
<dbReference type="FunFam" id="3.90.950.10:FF:000003">
    <property type="entry name" value="Inosine triphosphate pyrophosphatase"/>
    <property type="match status" value="1"/>
</dbReference>
<comment type="subcellular location">
    <subcellularLocation>
        <location evidence="1 13">Cytoplasm</location>
    </subcellularLocation>
</comment>
<feature type="binding site" evidence="13">
    <location>
        <position position="171"/>
    </location>
    <ligand>
        <name>ITP</name>
        <dbReference type="ChEBI" id="CHEBI:61402"/>
    </ligand>
</feature>
<reference evidence="15 17" key="2">
    <citation type="journal article" date="2013" name="Nature">
        <title>Insights into bilaterian evolution from three spiralian genomes.</title>
        <authorList>
            <person name="Simakov O."/>
            <person name="Marletaz F."/>
            <person name="Cho S.J."/>
            <person name="Edsinger-Gonzales E."/>
            <person name="Havlak P."/>
            <person name="Hellsten U."/>
            <person name="Kuo D.H."/>
            <person name="Larsson T."/>
            <person name="Lv J."/>
            <person name="Arendt D."/>
            <person name="Savage R."/>
            <person name="Osoegawa K."/>
            <person name="de Jong P."/>
            <person name="Grimwood J."/>
            <person name="Chapman J.A."/>
            <person name="Shapiro H."/>
            <person name="Aerts A."/>
            <person name="Otillar R.P."/>
            <person name="Terry A.Y."/>
            <person name="Boore J.L."/>
            <person name="Grigoriev I.V."/>
            <person name="Lindberg D.R."/>
            <person name="Seaver E.C."/>
            <person name="Weisblat D.A."/>
            <person name="Putnam N.H."/>
            <person name="Rokhsar D.S."/>
        </authorList>
    </citation>
    <scope>NUCLEOTIDE SEQUENCE</scope>
</reference>
<dbReference type="RefSeq" id="XP_009020923.1">
    <property type="nucleotide sequence ID" value="XM_009022675.1"/>
</dbReference>
<dbReference type="eggNOG" id="KOG3222">
    <property type="taxonomic scope" value="Eukaryota"/>
</dbReference>
<dbReference type="STRING" id="6412.T1FN78"/>
<dbReference type="NCBIfam" id="TIGR00042">
    <property type="entry name" value="RdgB/HAM1 family non-canonical purine NTP pyrophosphatase"/>
    <property type="match status" value="1"/>
</dbReference>
<evidence type="ECO:0000256" key="11">
    <source>
        <dbReference type="ARBA" id="ARBA00093255"/>
    </source>
</evidence>
<organism evidence="16 17">
    <name type="scientific">Helobdella robusta</name>
    <name type="common">Californian leech</name>
    <dbReference type="NCBI Taxonomy" id="6412"/>
    <lineage>
        <taxon>Eukaryota</taxon>
        <taxon>Metazoa</taxon>
        <taxon>Spiralia</taxon>
        <taxon>Lophotrochozoa</taxon>
        <taxon>Annelida</taxon>
        <taxon>Clitellata</taxon>
        <taxon>Hirudinea</taxon>
        <taxon>Rhynchobdellida</taxon>
        <taxon>Glossiphoniidae</taxon>
        <taxon>Helobdella</taxon>
    </lineage>
</organism>
<evidence type="ECO:0000256" key="5">
    <source>
        <dbReference type="ARBA" id="ARBA00022741"/>
    </source>
</evidence>
<dbReference type="OrthoDB" id="6288734at2759"/>
<dbReference type="GeneID" id="20210276"/>
<dbReference type="GO" id="GO:0035870">
    <property type="term" value="F:dITP diphosphatase activity"/>
    <property type="evidence" value="ECO:0007669"/>
    <property type="project" value="UniProtKB-UniRule"/>
</dbReference>
<feature type="binding site" evidence="13">
    <location>
        <begin position="11"/>
        <end position="16"/>
    </location>
    <ligand>
        <name>ITP</name>
        <dbReference type="ChEBI" id="CHEBI:61402"/>
    </ligand>
</feature>
<dbReference type="GO" id="GO:0047429">
    <property type="term" value="F:nucleoside triphosphate diphosphatase activity"/>
    <property type="evidence" value="ECO:0000318"/>
    <property type="project" value="GO_Central"/>
</dbReference>
<keyword evidence="13" id="KW-0464">Manganese</keyword>
<gene>
    <name evidence="16" type="primary">20210276</name>
    <name evidence="15" type="ORF">HELRODRAFT_185734</name>
</gene>
<keyword evidence="3 13" id="KW-0963">Cytoplasm</keyword>
<keyword evidence="5 13" id="KW-0547">Nucleotide-binding</keyword>
<keyword evidence="8 13" id="KW-0546">Nucleotide metabolism</keyword>
<comment type="similarity">
    <text evidence="2 13 14">Belongs to the HAM1 NTPase family.</text>
</comment>
<feature type="binding site" evidence="13">
    <location>
        <position position="55"/>
    </location>
    <ligand>
        <name>ITP</name>
        <dbReference type="ChEBI" id="CHEBI:61402"/>
    </ligand>
</feature>
<dbReference type="Gene3D" id="3.90.950.10">
    <property type="match status" value="1"/>
</dbReference>
<evidence type="ECO:0000256" key="3">
    <source>
        <dbReference type="ARBA" id="ARBA00022490"/>
    </source>
</evidence>
<evidence type="ECO:0000256" key="13">
    <source>
        <dbReference type="HAMAP-Rule" id="MF_03148"/>
    </source>
</evidence>
<dbReference type="InterPro" id="IPR029001">
    <property type="entry name" value="ITPase-like_fam"/>
</dbReference>
<dbReference type="PANTHER" id="PTHR11067:SF9">
    <property type="entry name" value="INOSINE TRIPHOSPHATE PYROPHOSPHATASE"/>
    <property type="match status" value="1"/>
</dbReference>
<dbReference type="GO" id="GO:0009143">
    <property type="term" value="P:nucleoside triphosphate catabolic process"/>
    <property type="evidence" value="ECO:0000318"/>
    <property type="project" value="GO_Central"/>
</dbReference>
<keyword evidence="7 13" id="KW-0460">Magnesium</keyword>
<dbReference type="EC" id="3.6.1.66" evidence="13"/>
<dbReference type="HAMAP" id="MF_03148">
    <property type="entry name" value="HAM1_NTPase"/>
    <property type="match status" value="1"/>
</dbReference>
<dbReference type="PANTHER" id="PTHR11067">
    <property type="entry name" value="INOSINE TRIPHOSPHATE PYROPHOSPHATASE/HAM1 PROTEIN"/>
    <property type="match status" value="1"/>
</dbReference>
<dbReference type="EMBL" id="AMQM01005177">
    <property type="status" value="NOT_ANNOTATED_CDS"/>
    <property type="molecule type" value="Genomic_DNA"/>
</dbReference>
<comment type="function">
    <text evidence="13">Pyrophosphatase that hydrolyzes non-canonical purine nucleotides such as inosine triphosphate (ITP), deoxyinosine triphosphate (dITP) or xanthosine 5'-triphosphate (XTP) to their respective monophosphate derivatives. The enzyme does not distinguish between the deoxy- and ribose forms. Probably excludes non-canonical purines from RNA and DNA precursor pools, thus preventing their incorporation into RNA and DNA and avoiding chromosomal lesions.</text>
</comment>
<keyword evidence="6 13" id="KW-0378">Hydrolase</keyword>
<dbReference type="GO" id="GO:0000166">
    <property type="term" value="F:nucleotide binding"/>
    <property type="evidence" value="ECO:0007669"/>
    <property type="project" value="UniProtKB-KW"/>
</dbReference>
<feature type="binding site" evidence="13">
    <location>
        <begin position="148"/>
        <end position="151"/>
    </location>
    <ligand>
        <name>ITP</name>
        <dbReference type="ChEBI" id="CHEBI:61402"/>
    </ligand>
</feature>
<evidence type="ECO:0000256" key="8">
    <source>
        <dbReference type="ARBA" id="ARBA00023080"/>
    </source>
</evidence>
<dbReference type="EnsemblMetazoa" id="HelroT185734">
    <property type="protein sequence ID" value="HelroP185734"/>
    <property type="gene ID" value="HelroG185734"/>
</dbReference>
<sequence>MAAKKQISFVTGNVNKLKEVVNILGSEFTEKVEIKNVDIDLPEYQGDADDVSRLKCEEAMKSLGGAVLVEDTCLCFNALGGMPGPYIKWFLKPLGPKGLHQMLAGFDDKTAEAVCTFAYHSGQPCDKVMLFKGVTKGRIVAPRGPASFGWDPCFEPEKHEKTYAEMTKEEKNKISHRFKALDSFREYLRNHV</sequence>
<dbReference type="InParanoid" id="T1FN78"/>
<comment type="subunit">
    <text evidence="13">Homodimer.</text>
</comment>
<name>T1FN78_HELRO</name>
<evidence type="ECO:0000256" key="10">
    <source>
        <dbReference type="ARBA" id="ARBA00093218"/>
    </source>
</evidence>
<evidence type="ECO:0000256" key="1">
    <source>
        <dbReference type="ARBA" id="ARBA00004496"/>
    </source>
</evidence>
<keyword evidence="17" id="KW-1185">Reference proteome</keyword>
<feature type="binding site" evidence="13">
    <location>
        <position position="71"/>
    </location>
    <ligand>
        <name>Mg(2+)</name>
        <dbReference type="ChEBI" id="CHEBI:18420"/>
    </ligand>
</feature>
<reference evidence="16" key="3">
    <citation type="submission" date="2015-06" db="UniProtKB">
        <authorList>
            <consortium name="EnsemblMetazoa"/>
        </authorList>
    </citation>
    <scope>IDENTIFICATION</scope>
</reference>
<dbReference type="GO" id="GO:0036220">
    <property type="term" value="F:ITP diphosphatase activity"/>
    <property type="evidence" value="ECO:0007669"/>
    <property type="project" value="UniProtKB-UniRule"/>
</dbReference>
<feature type="binding site" evidence="13">
    <location>
        <begin position="71"/>
        <end position="72"/>
    </location>
    <ligand>
        <name>ITP</name>
        <dbReference type="ChEBI" id="CHEBI:61402"/>
    </ligand>
</feature>
<dbReference type="GO" id="GO:0009204">
    <property type="term" value="P:deoxyribonucleoside triphosphate catabolic process"/>
    <property type="evidence" value="ECO:0007669"/>
    <property type="project" value="UniProtKB-UniRule"/>
</dbReference>
<evidence type="ECO:0000256" key="2">
    <source>
        <dbReference type="ARBA" id="ARBA00008023"/>
    </source>
</evidence>
<evidence type="ECO:0000313" key="16">
    <source>
        <dbReference type="EnsemblMetazoa" id="HelroP185734"/>
    </source>
</evidence>
<dbReference type="EMBL" id="KB096864">
    <property type="protein sequence ID" value="ESO00752.1"/>
    <property type="molecule type" value="Genomic_DNA"/>
</dbReference>
<dbReference type="SUPFAM" id="SSF52972">
    <property type="entry name" value="ITPase-like"/>
    <property type="match status" value="1"/>
</dbReference>
<reference evidence="17" key="1">
    <citation type="submission" date="2012-12" db="EMBL/GenBank/DDBJ databases">
        <authorList>
            <person name="Hellsten U."/>
            <person name="Grimwood J."/>
            <person name="Chapman J.A."/>
            <person name="Shapiro H."/>
            <person name="Aerts A."/>
            <person name="Otillar R.P."/>
            <person name="Terry A.Y."/>
            <person name="Boore J.L."/>
            <person name="Simakov O."/>
            <person name="Marletaz F."/>
            <person name="Cho S.-J."/>
            <person name="Edsinger-Gonzales E."/>
            <person name="Havlak P."/>
            <person name="Kuo D.-H."/>
            <person name="Larsson T."/>
            <person name="Lv J."/>
            <person name="Arendt D."/>
            <person name="Savage R."/>
            <person name="Osoegawa K."/>
            <person name="de Jong P."/>
            <person name="Lindberg D.R."/>
            <person name="Seaver E.C."/>
            <person name="Weisblat D.A."/>
            <person name="Putnam N.H."/>
            <person name="Grigoriev I.V."/>
            <person name="Rokhsar D.S."/>
        </authorList>
    </citation>
    <scope>NUCLEOTIDE SEQUENCE</scope>
</reference>
<evidence type="ECO:0000313" key="17">
    <source>
        <dbReference type="Proteomes" id="UP000015101"/>
    </source>
</evidence>
<comment type="catalytic activity">
    <reaction evidence="12">
        <text>N(6)-hydroxy-dATP + H2O = N(6)-hydroxy-dAMP + diphosphate + H(+)</text>
        <dbReference type="Rhea" id="RHEA:83971"/>
        <dbReference type="ChEBI" id="CHEBI:15377"/>
        <dbReference type="ChEBI" id="CHEBI:15378"/>
        <dbReference type="ChEBI" id="CHEBI:33019"/>
        <dbReference type="ChEBI" id="CHEBI:233529"/>
        <dbReference type="ChEBI" id="CHEBI:233530"/>
    </reaction>
    <physiologicalReaction direction="left-to-right" evidence="12">
        <dbReference type="Rhea" id="RHEA:83972"/>
    </physiologicalReaction>
</comment>
<dbReference type="OMA" id="YDPIFQP"/>
<keyword evidence="4 13" id="KW-0479">Metal-binding</keyword>
<dbReference type="Pfam" id="PF01725">
    <property type="entry name" value="Ham1p_like"/>
    <property type="match status" value="1"/>
</dbReference>
<dbReference type="GO" id="GO:0005737">
    <property type="term" value="C:cytoplasm"/>
    <property type="evidence" value="ECO:0000318"/>
    <property type="project" value="GO_Central"/>
</dbReference>
<evidence type="ECO:0000256" key="4">
    <source>
        <dbReference type="ARBA" id="ARBA00022723"/>
    </source>
</evidence>
<dbReference type="GO" id="GO:0009117">
    <property type="term" value="P:nucleotide metabolic process"/>
    <property type="evidence" value="ECO:0007669"/>
    <property type="project" value="UniProtKB-KW"/>
</dbReference>
<protein>
    <recommendedName>
        <fullName evidence="13">Inosine triphosphate pyrophosphatase</fullName>
        <shortName evidence="13">ITPase</shortName>
        <shortName evidence="13">Inosine triphosphatase</shortName>
        <ecNumber evidence="13">3.6.1.66</ecNumber>
    </recommendedName>
    <alternativeName>
        <fullName evidence="13">Non-canonical purine NTP pyrophosphatase</fullName>
    </alternativeName>
    <alternativeName>
        <fullName evidence="13">Non-standard purine NTP pyrophosphatase</fullName>
    </alternativeName>
    <alternativeName>
        <fullName evidence="13">Nucleoside-triphosphate diphosphatase</fullName>
    </alternativeName>
    <alternativeName>
        <fullName evidence="13">Nucleoside-triphosphate pyrophosphatase</fullName>
        <shortName evidence="13">NTPase</shortName>
    </alternativeName>
    <alternativeName>
        <fullName evidence="13">XTP/dITP diphosphatase</fullName>
    </alternativeName>
</protein>
<dbReference type="InterPro" id="IPR002637">
    <property type="entry name" value="RdgB/HAM1"/>
</dbReference>
<evidence type="ECO:0000256" key="9">
    <source>
        <dbReference type="ARBA" id="ARBA00054940"/>
    </source>
</evidence>
<accession>T1FN78</accession>
<dbReference type="HOGENOM" id="CLU_082080_1_1_1"/>
<dbReference type="AlphaFoldDB" id="T1FN78"/>
<comment type="function">
    <text evidence="9">Pyrophosphatase that hydrolyzes the non-canonical purine nucleotides inosine triphosphate (ITP), deoxyinosine triphosphate (dITP) as well as 2'-deoxy-N-6-hydroxylaminopurine triphosphate (dHAPTP) and xanthosine 5'-triphosphate (XTP) to their respective monophosphate derivatives. The enzyme does not distinguish between the deoxy- and ribose forms. Probably excludes non-canonical purines from RNA and DNA precursor pools, thus preventing their incorporation into RNA and DNA and avoiding chromosomal lesions.</text>
</comment>
<evidence type="ECO:0000256" key="12">
    <source>
        <dbReference type="ARBA" id="ARBA00093271"/>
    </source>
</evidence>
<dbReference type="CDD" id="cd00515">
    <property type="entry name" value="HAM1"/>
    <property type="match status" value="1"/>
</dbReference>
<comment type="catalytic activity">
    <reaction evidence="11">
        <text>dITP + H2O = dIMP + diphosphate + H(+)</text>
        <dbReference type="Rhea" id="RHEA:28342"/>
        <dbReference type="ChEBI" id="CHEBI:15377"/>
        <dbReference type="ChEBI" id="CHEBI:15378"/>
        <dbReference type="ChEBI" id="CHEBI:33019"/>
        <dbReference type="ChEBI" id="CHEBI:61194"/>
        <dbReference type="ChEBI" id="CHEBI:61382"/>
        <dbReference type="EC" id="3.6.1.66"/>
    </reaction>
    <physiologicalReaction direction="left-to-right" evidence="11">
        <dbReference type="Rhea" id="RHEA:28343"/>
    </physiologicalReaction>
</comment>
<comment type="catalytic activity">
    <reaction evidence="13">
        <text>XTP + H2O = XMP + diphosphate + H(+)</text>
        <dbReference type="Rhea" id="RHEA:28610"/>
        <dbReference type="ChEBI" id="CHEBI:15377"/>
        <dbReference type="ChEBI" id="CHEBI:15378"/>
        <dbReference type="ChEBI" id="CHEBI:33019"/>
        <dbReference type="ChEBI" id="CHEBI:57464"/>
        <dbReference type="ChEBI" id="CHEBI:61314"/>
        <dbReference type="EC" id="3.6.1.66"/>
    </reaction>
</comment>
<evidence type="ECO:0000256" key="6">
    <source>
        <dbReference type="ARBA" id="ARBA00022801"/>
    </source>
</evidence>